<reference evidence="1 2" key="1">
    <citation type="journal article" date="2014" name="Genome Biol. Evol.">
        <title>The genome of the myxosporean Thelohanellus kitauei shows adaptations to nutrient acquisition within its fish host.</title>
        <authorList>
            <person name="Yang Y."/>
            <person name="Xiong J."/>
            <person name="Zhou Z."/>
            <person name="Huo F."/>
            <person name="Miao W."/>
            <person name="Ran C."/>
            <person name="Liu Y."/>
            <person name="Zhang J."/>
            <person name="Feng J."/>
            <person name="Wang M."/>
            <person name="Wang M."/>
            <person name="Wang L."/>
            <person name="Yao B."/>
        </authorList>
    </citation>
    <scope>NUCLEOTIDE SEQUENCE [LARGE SCALE GENOMIC DNA]</scope>
    <source>
        <strain evidence="1">Wuqing</strain>
    </source>
</reference>
<comment type="caution">
    <text evidence="1">The sequence shown here is derived from an EMBL/GenBank/DDBJ whole genome shotgun (WGS) entry which is preliminary data.</text>
</comment>
<dbReference type="InterPro" id="IPR053134">
    <property type="entry name" value="RNA-dir_DNA_polymerase"/>
</dbReference>
<accession>A0A0C2JYW5</accession>
<dbReference type="Proteomes" id="UP000031668">
    <property type="component" value="Unassembled WGS sequence"/>
</dbReference>
<dbReference type="Gene3D" id="3.10.10.10">
    <property type="entry name" value="HIV Type 1 Reverse Transcriptase, subunit A, domain 1"/>
    <property type="match status" value="1"/>
</dbReference>
<evidence type="ECO:0000313" key="2">
    <source>
        <dbReference type="Proteomes" id="UP000031668"/>
    </source>
</evidence>
<dbReference type="PANTHER" id="PTHR24559">
    <property type="entry name" value="TRANSPOSON TY3-I GAG-POL POLYPROTEIN"/>
    <property type="match status" value="1"/>
</dbReference>
<dbReference type="OrthoDB" id="1430630at2759"/>
<sequence length="130" mass="14817">MLNGGIFRLSASPWRALLNMQNKKDGSLIFCSDYMSLNKYIIRDQYPLNDIKIILTQLCPLKFFTTLDSQKAYFQEEPHEPYKVETAFSVGSGKGIFECNVMHFGINNAPADAHLSLKTFLKTYRSPSLI</sequence>
<evidence type="ECO:0000313" key="1">
    <source>
        <dbReference type="EMBL" id="KII74783.1"/>
    </source>
</evidence>
<gene>
    <name evidence="1" type="ORF">RF11_06576</name>
</gene>
<dbReference type="EMBL" id="JWZT01000263">
    <property type="protein sequence ID" value="KII74783.1"/>
    <property type="molecule type" value="Genomic_DNA"/>
</dbReference>
<dbReference type="InterPro" id="IPR043128">
    <property type="entry name" value="Rev_trsase/Diguanyl_cyclase"/>
</dbReference>
<dbReference type="Gene3D" id="3.30.70.270">
    <property type="match status" value="1"/>
</dbReference>
<dbReference type="PANTHER" id="PTHR24559:SF444">
    <property type="entry name" value="REVERSE TRANSCRIPTASE DOMAIN-CONTAINING PROTEIN"/>
    <property type="match status" value="1"/>
</dbReference>
<proteinExistence type="predicted"/>
<dbReference type="InterPro" id="IPR043502">
    <property type="entry name" value="DNA/RNA_pol_sf"/>
</dbReference>
<organism evidence="1 2">
    <name type="scientific">Thelohanellus kitauei</name>
    <name type="common">Myxosporean</name>
    <dbReference type="NCBI Taxonomy" id="669202"/>
    <lineage>
        <taxon>Eukaryota</taxon>
        <taxon>Metazoa</taxon>
        <taxon>Cnidaria</taxon>
        <taxon>Myxozoa</taxon>
        <taxon>Myxosporea</taxon>
        <taxon>Bivalvulida</taxon>
        <taxon>Platysporina</taxon>
        <taxon>Myxobolidae</taxon>
        <taxon>Thelohanellus</taxon>
    </lineage>
</organism>
<dbReference type="SUPFAM" id="SSF56672">
    <property type="entry name" value="DNA/RNA polymerases"/>
    <property type="match status" value="1"/>
</dbReference>
<protein>
    <submittedName>
        <fullName evidence="1">Transposon Ty3-G Gag-Pol polyprotein</fullName>
    </submittedName>
</protein>
<keyword evidence="2" id="KW-1185">Reference proteome</keyword>
<name>A0A0C2JYW5_THEKT</name>
<dbReference type="AlphaFoldDB" id="A0A0C2JYW5"/>